<evidence type="ECO:0000313" key="7">
    <source>
        <dbReference type="RefSeq" id="XP_022239510.1"/>
    </source>
</evidence>
<sequence length="157" mass="18091">MFSKLQQRRTQLFTSGYCELCSCHYANQQKHVTTENHRDFLLNSENFKNLKKELAELSSVQKFLLKVKKTIPNSSHMSIQSPFKQSDSKESVCYPAKNMQNAPQVNGMSFGKNKKHKMIGSTLVHCQPQGKEIWETSINLKKTQNWKIGTLLNVQLK</sequence>
<evidence type="ECO:0000256" key="2">
    <source>
        <dbReference type="ARBA" id="ARBA00022771"/>
    </source>
</evidence>
<evidence type="ECO:0000256" key="3">
    <source>
        <dbReference type="ARBA" id="ARBA00022833"/>
    </source>
</evidence>
<dbReference type="Pfam" id="PF07535">
    <property type="entry name" value="zf-DBF"/>
    <property type="match status" value="1"/>
</dbReference>
<evidence type="ECO:0000313" key="6">
    <source>
        <dbReference type="Proteomes" id="UP000694941"/>
    </source>
</evidence>
<dbReference type="InterPro" id="IPR038545">
    <property type="entry name" value="Znf_DBF_sf"/>
</dbReference>
<protein>
    <submittedName>
        <fullName evidence="7">Uncharacterized protein LOC111085406</fullName>
    </submittedName>
</protein>
<dbReference type="Gene3D" id="6.10.250.3410">
    <property type="entry name" value="DBF zinc finger"/>
    <property type="match status" value="1"/>
</dbReference>
<evidence type="ECO:0000256" key="4">
    <source>
        <dbReference type="PROSITE-ProRule" id="PRU00600"/>
    </source>
</evidence>
<keyword evidence="2 4" id="KW-0863">Zinc-finger</keyword>
<accession>A0ABM1S7A5</accession>
<keyword evidence="6" id="KW-1185">Reference proteome</keyword>
<keyword evidence="1" id="KW-0479">Metal-binding</keyword>
<organism evidence="6 7">
    <name type="scientific">Limulus polyphemus</name>
    <name type="common">Atlantic horseshoe crab</name>
    <dbReference type="NCBI Taxonomy" id="6850"/>
    <lineage>
        <taxon>Eukaryota</taxon>
        <taxon>Metazoa</taxon>
        <taxon>Ecdysozoa</taxon>
        <taxon>Arthropoda</taxon>
        <taxon>Chelicerata</taxon>
        <taxon>Merostomata</taxon>
        <taxon>Xiphosura</taxon>
        <taxon>Limulidae</taxon>
        <taxon>Limulus</taxon>
    </lineage>
</organism>
<dbReference type="PROSITE" id="PS51265">
    <property type="entry name" value="ZF_DBF4"/>
    <property type="match status" value="1"/>
</dbReference>
<dbReference type="GeneID" id="111085406"/>
<evidence type="ECO:0000256" key="1">
    <source>
        <dbReference type="ARBA" id="ARBA00022723"/>
    </source>
</evidence>
<dbReference type="RefSeq" id="XP_022239510.1">
    <property type="nucleotide sequence ID" value="XM_022383802.1"/>
</dbReference>
<dbReference type="Proteomes" id="UP000694941">
    <property type="component" value="Unplaced"/>
</dbReference>
<name>A0ABM1S7A5_LIMPO</name>
<proteinExistence type="predicted"/>
<reference evidence="7" key="1">
    <citation type="submission" date="2025-08" db="UniProtKB">
        <authorList>
            <consortium name="RefSeq"/>
        </authorList>
    </citation>
    <scope>IDENTIFICATION</scope>
    <source>
        <tissue evidence="7">Muscle</tissue>
    </source>
</reference>
<feature type="domain" description="DBF4-type" evidence="5">
    <location>
        <begin position="11"/>
        <end position="60"/>
    </location>
</feature>
<dbReference type="InterPro" id="IPR006572">
    <property type="entry name" value="Znf_DBF"/>
</dbReference>
<keyword evidence="3" id="KW-0862">Zinc</keyword>
<gene>
    <name evidence="7" type="primary">LOC111085406</name>
</gene>
<evidence type="ECO:0000259" key="5">
    <source>
        <dbReference type="PROSITE" id="PS51265"/>
    </source>
</evidence>